<reference evidence="1" key="1">
    <citation type="submission" date="2022-07" db="EMBL/GenBank/DDBJ databases">
        <title>Genome Sequence of Phlebia brevispora.</title>
        <authorList>
            <person name="Buettner E."/>
        </authorList>
    </citation>
    <scope>NUCLEOTIDE SEQUENCE</scope>
    <source>
        <strain evidence="1">MPL23</strain>
    </source>
</reference>
<keyword evidence="2" id="KW-1185">Reference proteome</keyword>
<accession>A0ACC1T424</accession>
<protein>
    <submittedName>
        <fullName evidence="1">Uncharacterized protein</fullName>
    </submittedName>
</protein>
<name>A0ACC1T424_9APHY</name>
<dbReference type="Proteomes" id="UP001148662">
    <property type="component" value="Unassembled WGS sequence"/>
</dbReference>
<gene>
    <name evidence="1" type="ORF">NM688_g4249</name>
</gene>
<comment type="caution">
    <text evidence="1">The sequence shown here is derived from an EMBL/GenBank/DDBJ whole genome shotgun (WGS) entry which is preliminary data.</text>
</comment>
<sequence length="356" mass="38767">MHMQVDMYTTVQQAILNAIDAPQFSAALPPLSDASWLKILGKHPGSHFENERLEFLGDALMYATLGIQLYSQLPEAGPGLFTCVRSALHSNVTFSRLAEKLDIFAVNDQVLKALTAKTFGEGANAPAKSRPQVKATADLFETVIGMYFLDCGFKKLCRWVDELYSPLITIAEQAYVECRRVRLGKCVGANTSIVVYTRSGAKKAQHHTIITRSSNHRQLIVPPAPYRTDQSTPQGTSTPSCSRSIIDLTSISDDDDTLLDNNPGDASIVVQRSSSVQSHLDKYKAITPGKFAMPTLRTSVSFGDSVDMSISDEELEDILLGDINSDMEVDSSLNVDSDSESEKNGNPTASVILVGD</sequence>
<dbReference type="EMBL" id="JANHOG010000686">
    <property type="protein sequence ID" value="KAJ3552250.1"/>
    <property type="molecule type" value="Genomic_DNA"/>
</dbReference>
<proteinExistence type="predicted"/>
<organism evidence="1 2">
    <name type="scientific">Phlebia brevispora</name>
    <dbReference type="NCBI Taxonomy" id="194682"/>
    <lineage>
        <taxon>Eukaryota</taxon>
        <taxon>Fungi</taxon>
        <taxon>Dikarya</taxon>
        <taxon>Basidiomycota</taxon>
        <taxon>Agaricomycotina</taxon>
        <taxon>Agaricomycetes</taxon>
        <taxon>Polyporales</taxon>
        <taxon>Meruliaceae</taxon>
        <taxon>Phlebia</taxon>
    </lineage>
</organism>
<evidence type="ECO:0000313" key="1">
    <source>
        <dbReference type="EMBL" id="KAJ3552250.1"/>
    </source>
</evidence>
<evidence type="ECO:0000313" key="2">
    <source>
        <dbReference type="Proteomes" id="UP001148662"/>
    </source>
</evidence>